<sequence length="219" mass="24908">MFRAAPTLIIQTMKLESKYFDSIRVSSKRQGAKKEERAPVCQWKGCDKPGGHKAPKGRGRDGEFFSFCIDHVRQYNAEYNYFEGMSDTEVSNFRKDALTGHRPTWKTGANAWAHGTRDEARTADAEARVNATQRTNRKARSSRTATGPTTFRRQLKPLEQKSLRVLDLGNEATPQDIKTRFKELVKMHHPDANGGDSRSEEKLREILQAYNYLKQSGLA</sequence>
<name>A0A1I7NRW0_9HYPH</name>
<evidence type="ECO:0000256" key="1">
    <source>
        <dbReference type="ARBA" id="ARBA00023186"/>
    </source>
</evidence>
<dbReference type="InterPro" id="IPR001623">
    <property type="entry name" value="DnaJ_domain"/>
</dbReference>
<dbReference type="Gene3D" id="1.10.287.110">
    <property type="entry name" value="DnaJ domain"/>
    <property type="match status" value="1"/>
</dbReference>
<dbReference type="EMBL" id="FPCH01000003">
    <property type="protein sequence ID" value="SFV37404.1"/>
    <property type="molecule type" value="Genomic_DNA"/>
</dbReference>
<feature type="domain" description="J" evidence="2">
    <location>
        <begin position="161"/>
        <end position="218"/>
    </location>
</feature>
<reference evidence="4" key="1">
    <citation type="submission" date="2016-10" db="EMBL/GenBank/DDBJ databases">
        <authorList>
            <person name="Varghese N."/>
            <person name="Submissions S."/>
        </authorList>
    </citation>
    <scope>NUCLEOTIDE SEQUENCE [LARGE SCALE GENOMIC DNA]</scope>
    <source>
        <strain evidence="4">DSM 1565</strain>
    </source>
</reference>
<dbReference type="PRINTS" id="PR00625">
    <property type="entry name" value="JDOMAIN"/>
</dbReference>
<dbReference type="SUPFAM" id="SSF46565">
    <property type="entry name" value="Chaperone J-domain"/>
    <property type="match status" value="1"/>
</dbReference>
<keyword evidence="1" id="KW-0143">Chaperone</keyword>
<dbReference type="STRING" id="51670.SAMN04488557_3146"/>
<protein>
    <submittedName>
        <fullName evidence="3">DnaJ domain-containing protein</fullName>
    </submittedName>
</protein>
<evidence type="ECO:0000313" key="3">
    <source>
        <dbReference type="EMBL" id="SFV37404.1"/>
    </source>
</evidence>
<accession>A0A1I7NRW0</accession>
<evidence type="ECO:0000313" key="4">
    <source>
        <dbReference type="Proteomes" id="UP000199423"/>
    </source>
</evidence>
<dbReference type="SMART" id="SM00271">
    <property type="entry name" value="DnaJ"/>
    <property type="match status" value="1"/>
</dbReference>
<organism evidence="3 4">
    <name type="scientific">Hyphomicrobium facile</name>
    <dbReference type="NCBI Taxonomy" id="51670"/>
    <lineage>
        <taxon>Bacteria</taxon>
        <taxon>Pseudomonadati</taxon>
        <taxon>Pseudomonadota</taxon>
        <taxon>Alphaproteobacteria</taxon>
        <taxon>Hyphomicrobiales</taxon>
        <taxon>Hyphomicrobiaceae</taxon>
        <taxon>Hyphomicrobium</taxon>
    </lineage>
</organism>
<dbReference type="Proteomes" id="UP000199423">
    <property type="component" value="Unassembled WGS sequence"/>
</dbReference>
<dbReference type="PROSITE" id="PS50076">
    <property type="entry name" value="DNAJ_2"/>
    <property type="match status" value="1"/>
</dbReference>
<keyword evidence="4" id="KW-1185">Reference proteome</keyword>
<evidence type="ECO:0000259" key="2">
    <source>
        <dbReference type="PROSITE" id="PS50076"/>
    </source>
</evidence>
<dbReference type="InterPro" id="IPR051938">
    <property type="entry name" value="Apopto_cytoskel_mod"/>
</dbReference>
<gene>
    <name evidence="3" type="ORF">SAMN04488557_3146</name>
</gene>
<dbReference type="PANTHER" id="PTHR44145:SF3">
    <property type="entry name" value="DNAJ HOMOLOG SUBFAMILY A MEMBER 3, MITOCHONDRIAL"/>
    <property type="match status" value="1"/>
</dbReference>
<dbReference type="Pfam" id="PF00226">
    <property type="entry name" value="DnaJ"/>
    <property type="match status" value="1"/>
</dbReference>
<dbReference type="CDD" id="cd06257">
    <property type="entry name" value="DnaJ"/>
    <property type="match status" value="1"/>
</dbReference>
<dbReference type="PANTHER" id="PTHR44145">
    <property type="entry name" value="DNAJ HOMOLOG SUBFAMILY A MEMBER 3, MITOCHONDRIAL"/>
    <property type="match status" value="1"/>
</dbReference>
<dbReference type="InterPro" id="IPR036869">
    <property type="entry name" value="J_dom_sf"/>
</dbReference>
<proteinExistence type="predicted"/>
<dbReference type="AlphaFoldDB" id="A0A1I7NRW0"/>